<dbReference type="RefSeq" id="XP_053022456.1">
    <property type="nucleotide sequence ID" value="XM_053171257.1"/>
</dbReference>
<reference evidence="2" key="1">
    <citation type="submission" date="2022-10" db="EMBL/GenBank/DDBJ databases">
        <title>Puccinia triticina Genome sequencing and assembly.</title>
        <authorList>
            <person name="Li C."/>
        </authorList>
    </citation>
    <scope>NUCLEOTIDE SEQUENCE</scope>
    <source>
        <strain evidence="2">Pt15</strain>
    </source>
</reference>
<proteinExistence type="predicted"/>
<sequence>MPPHSAAHIVPPQYQYGLDQPILNPRGSIPSPSQHSLLLRSGHSAPIIDNLEDAASQNSQPNSPAGIPQVQPPASTSLTERPTKKRKRTTNDDDSASPQSIEVLLQKLDLSRGKRLALKGPNCWNLFLKTPEARTIFKEVGGVDDDSAMKKVSELWKKLTLEEKKAFAKHLDDGLTDEERALDEDESGELILPEEPFSSAPSGQVGGGVTSVRSEVSLKNDYHCVQKCVNEFIEKATSVAATHNAQFVVFAVSTHLGASSYQILQSTPVANVFLNYAKDVDAEKHYAARLQSYITGYSIAQITDLATKPQNKGGKKPSHDVKVTDRMREFIKAKTKGIVKTWPWTNTQSRLASSGYKLALAPLARTKIEWISRPSRSLHTDAAHQSSPYDDNIEAATI</sequence>
<protein>
    <recommendedName>
        <fullName evidence="4">HMG box domain-containing protein</fullName>
    </recommendedName>
</protein>
<accession>A0ABY7CNS2</accession>
<dbReference type="EMBL" id="CP110427">
    <property type="protein sequence ID" value="WAQ86901.1"/>
    <property type="molecule type" value="Genomic_DNA"/>
</dbReference>
<keyword evidence="3" id="KW-1185">Reference proteome</keyword>
<evidence type="ECO:0000313" key="3">
    <source>
        <dbReference type="Proteomes" id="UP001164743"/>
    </source>
</evidence>
<gene>
    <name evidence="2" type="ORF">PtA15_7A630</name>
</gene>
<evidence type="ECO:0008006" key="4">
    <source>
        <dbReference type="Google" id="ProtNLM"/>
    </source>
</evidence>
<dbReference type="Proteomes" id="UP001164743">
    <property type="component" value="Chromosome 7A"/>
</dbReference>
<feature type="region of interest" description="Disordered" evidence="1">
    <location>
        <begin position="377"/>
        <end position="398"/>
    </location>
</feature>
<evidence type="ECO:0000256" key="1">
    <source>
        <dbReference type="SAM" id="MobiDB-lite"/>
    </source>
</evidence>
<organism evidence="2 3">
    <name type="scientific">Puccinia triticina</name>
    <dbReference type="NCBI Taxonomy" id="208348"/>
    <lineage>
        <taxon>Eukaryota</taxon>
        <taxon>Fungi</taxon>
        <taxon>Dikarya</taxon>
        <taxon>Basidiomycota</taxon>
        <taxon>Pucciniomycotina</taxon>
        <taxon>Pucciniomycetes</taxon>
        <taxon>Pucciniales</taxon>
        <taxon>Pucciniaceae</taxon>
        <taxon>Puccinia</taxon>
    </lineage>
</organism>
<dbReference type="GeneID" id="77812152"/>
<evidence type="ECO:0000313" key="2">
    <source>
        <dbReference type="EMBL" id="WAQ86901.1"/>
    </source>
</evidence>
<feature type="region of interest" description="Disordered" evidence="1">
    <location>
        <begin position="55"/>
        <end position="98"/>
    </location>
</feature>
<feature type="region of interest" description="Disordered" evidence="1">
    <location>
        <begin position="18"/>
        <end position="37"/>
    </location>
</feature>
<name>A0ABY7CNS2_9BASI</name>